<evidence type="ECO:0000313" key="4">
    <source>
        <dbReference type="Proteomes" id="UP000283538"/>
    </source>
</evidence>
<dbReference type="Proteomes" id="UP000283538">
    <property type="component" value="Unassembled WGS sequence"/>
</dbReference>
<feature type="chain" id="PRO_5019073094" evidence="1">
    <location>
        <begin position="24"/>
        <end position="659"/>
    </location>
</feature>
<feature type="domain" description="BT-3987-like N-terminal" evidence="2">
    <location>
        <begin position="58"/>
        <end position="161"/>
    </location>
</feature>
<keyword evidence="1" id="KW-0732">Signal</keyword>
<gene>
    <name evidence="3" type="ORF">DW701_02350</name>
</gene>
<dbReference type="InterPro" id="IPR013728">
    <property type="entry name" value="BT_3987-like_N"/>
</dbReference>
<evidence type="ECO:0000259" key="2">
    <source>
        <dbReference type="Pfam" id="PF08522"/>
    </source>
</evidence>
<accession>A0A414MIC2</accession>
<comment type="caution">
    <text evidence="3">The sequence shown here is derived from an EMBL/GenBank/DDBJ whole genome shotgun (WGS) entry which is preliminary data.</text>
</comment>
<dbReference type="Pfam" id="PF08522">
    <property type="entry name" value="BT_3987-like_N"/>
    <property type="match status" value="3"/>
</dbReference>
<organism evidence="3 4">
    <name type="scientific">Bacteroides eggerthii</name>
    <dbReference type="NCBI Taxonomy" id="28111"/>
    <lineage>
        <taxon>Bacteria</taxon>
        <taxon>Pseudomonadati</taxon>
        <taxon>Bacteroidota</taxon>
        <taxon>Bacteroidia</taxon>
        <taxon>Bacteroidales</taxon>
        <taxon>Bacteroidaceae</taxon>
        <taxon>Bacteroides</taxon>
    </lineage>
</organism>
<dbReference type="RefSeq" id="WP_118226926.1">
    <property type="nucleotide sequence ID" value="NZ_JAQECU010000009.1"/>
</dbReference>
<feature type="domain" description="BT-3987-like N-terminal" evidence="2">
    <location>
        <begin position="208"/>
        <end position="303"/>
    </location>
</feature>
<evidence type="ECO:0000313" key="3">
    <source>
        <dbReference type="EMBL" id="RHF11649.1"/>
    </source>
</evidence>
<dbReference type="EMBL" id="QSLA01000002">
    <property type="protein sequence ID" value="RHF11649.1"/>
    <property type="molecule type" value="Genomic_DNA"/>
</dbReference>
<dbReference type="AlphaFoldDB" id="A0A414MIC2"/>
<protein>
    <submittedName>
        <fullName evidence="3">DUF1735 domain-containing protein</fullName>
    </submittedName>
</protein>
<name>A0A414MIC2_9BACE</name>
<dbReference type="PROSITE" id="PS51257">
    <property type="entry name" value="PROKAR_LIPOPROTEIN"/>
    <property type="match status" value="1"/>
</dbReference>
<proteinExistence type="predicted"/>
<evidence type="ECO:0000256" key="1">
    <source>
        <dbReference type="SAM" id="SignalP"/>
    </source>
</evidence>
<reference evidence="3 4" key="1">
    <citation type="submission" date="2018-08" db="EMBL/GenBank/DDBJ databases">
        <title>A genome reference for cultivated species of the human gut microbiota.</title>
        <authorList>
            <person name="Zou Y."/>
            <person name="Xue W."/>
            <person name="Luo G."/>
        </authorList>
    </citation>
    <scope>NUCLEOTIDE SEQUENCE [LARGE SCALE GENOMIC DNA]</scope>
    <source>
        <strain evidence="3 4">AM26-26AC</strain>
    </source>
</reference>
<feature type="signal peptide" evidence="1">
    <location>
        <begin position="1"/>
        <end position="23"/>
    </location>
</feature>
<sequence length="659" mass="72755">MKKNNILFLSLISGLLCFSAACSDEDDSSLLPPPVDIEGTEGTDNSSITKLAWKETEKTVAFLNESKDIPVNLQLTRTGSSNKDAVNAQLTPLTQEELDAYNTEHKTSYALLPAAYYSLPPTIEVAADVKQQKVDMTIKNSVKDLTDINDRQYAVAVRLTAEGCEIKEGYDFLLIQLKAITPQFSLVEPGGVIGEGDALIAGITGDITKTLNVAMNVDNRWDSKVVFEADPIKLQEWVDVYNQAESKSATLLPADYYTIGTDGKLEFGTADRSNKEVAIVISAKASSTTALSEGEYILPVTLAACEGMPFLVNKETVCYFKFSVETPILSIGLASGETNSDIVEASKSTTKKLSLKLNTGFQWDEAATVSFETEQSTLEGLVSAYNTENSTNYTLLPSDTYTLNEVELTRELTNASSKDYPITVTTTAQTATGEYLLPVQMKSCTNNAIAVKKDIIYLQISVMKKLDLTDKLSTNSEGVSSWSDLPVKLLADGKLWGQDATSDWANTGAGYWQSEWNFETGDDKTKYFDSTYGIYIDINVTDANINHLKIVMKQSRGNYPGKAKFYAGTSKDDLTPCLSFDDKMPFFKKKVDGYVKDEYKTGVEVNYYESEFITINPETTIIRLSFLTNANRNLSLTEVPNGNYWMYNVSLDELELYGY</sequence>
<dbReference type="Gene3D" id="2.60.40.1740">
    <property type="entry name" value="hypothetical protein (bacova_03559)"/>
    <property type="match status" value="3"/>
</dbReference>
<feature type="domain" description="BT-3987-like N-terminal" evidence="2">
    <location>
        <begin position="340"/>
        <end position="446"/>
    </location>
</feature>